<evidence type="ECO:0000313" key="2">
    <source>
        <dbReference type="EMBL" id="GLC60436.1"/>
    </source>
</evidence>
<proteinExistence type="predicted"/>
<feature type="region of interest" description="Disordered" evidence="1">
    <location>
        <begin position="1"/>
        <end position="98"/>
    </location>
</feature>
<feature type="compositionally biased region" description="Pro residues" evidence="1">
    <location>
        <begin position="81"/>
        <end position="93"/>
    </location>
</feature>
<organism evidence="2 3">
    <name type="scientific">Pleodorina starrii</name>
    <dbReference type="NCBI Taxonomy" id="330485"/>
    <lineage>
        <taxon>Eukaryota</taxon>
        <taxon>Viridiplantae</taxon>
        <taxon>Chlorophyta</taxon>
        <taxon>core chlorophytes</taxon>
        <taxon>Chlorophyceae</taxon>
        <taxon>CS clade</taxon>
        <taxon>Chlamydomonadales</taxon>
        <taxon>Volvocaceae</taxon>
        <taxon>Pleodorina</taxon>
    </lineage>
</organism>
<name>A0A9W6F9A6_9CHLO</name>
<comment type="caution">
    <text evidence="2">The sequence shown here is derived from an EMBL/GenBank/DDBJ whole genome shotgun (WGS) entry which is preliminary data.</text>
</comment>
<keyword evidence="3" id="KW-1185">Reference proteome</keyword>
<dbReference type="Proteomes" id="UP001165080">
    <property type="component" value="Unassembled WGS sequence"/>
</dbReference>
<feature type="compositionally biased region" description="Pro residues" evidence="1">
    <location>
        <begin position="38"/>
        <end position="49"/>
    </location>
</feature>
<feature type="compositionally biased region" description="Pro residues" evidence="1">
    <location>
        <begin position="1"/>
        <end position="15"/>
    </location>
</feature>
<sequence length="215" mass="24090">MPVPPPPAPPAPPPVQHQQQQHQHQQHQHQPQAQKPPRVQPQPVAPDPAHPAVRAVNDLIPEGPSRSAGAARRHSYMHAPQAPPPPPPWPEGPMPLFEEPQCPTLSQRCSFWYDELPGDDGGRVLYIAVRGLVLPVLVTLRVIEAGQQLIRDRGEEWWRQLSDSWEVLEAEGLTPQQALWGPTQADNWLRRHSSLAAIPGRQAPQRRRRTEPAMC</sequence>
<dbReference type="AlphaFoldDB" id="A0A9W6F9A6"/>
<reference evidence="2 3" key="1">
    <citation type="journal article" date="2023" name="Commun. Biol.">
        <title>Reorganization of the ancestral sex-determining regions during the evolution of trioecy in Pleodorina starrii.</title>
        <authorList>
            <person name="Takahashi K."/>
            <person name="Suzuki S."/>
            <person name="Kawai-Toyooka H."/>
            <person name="Yamamoto K."/>
            <person name="Hamaji T."/>
            <person name="Ootsuki R."/>
            <person name="Yamaguchi H."/>
            <person name="Kawachi M."/>
            <person name="Higashiyama T."/>
            <person name="Nozaki H."/>
        </authorList>
    </citation>
    <scope>NUCLEOTIDE SEQUENCE [LARGE SCALE GENOMIC DNA]</scope>
    <source>
        <strain evidence="2 3">NIES-4479</strain>
    </source>
</reference>
<accession>A0A9W6F9A6</accession>
<evidence type="ECO:0000313" key="3">
    <source>
        <dbReference type="Proteomes" id="UP001165080"/>
    </source>
</evidence>
<dbReference type="EMBL" id="BRXU01000034">
    <property type="protein sequence ID" value="GLC60436.1"/>
    <property type="molecule type" value="Genomic_DNA"/>
</dbReference>
<protein>
    <submittedName>
        <fullName evidence="2">Uncharacterized protein</fullName>
    </submittedName>
</protein>
<feature type="compositionally biased region" description="Low complexity" evidence="1">
    <location>
        <begin position="16"/>
        <end position="37"/>
    </location>
</feature>
<gene>
    <name evidence="2" type="primary">PLESTBF000790</name>
    <name evidence="2" type="ORF">PLESTB_001612400</name>
</gene>
<evidence type="ECO:0000256" key="1">
    <source>
        <dbReference type="SAM" id="MobiDB-lite"/>
    </source>
</evidence>